<sequence length="175" mass="19296">MPEPQRMRIPVFLSTPTTLSDTQLAARTFVEKALRRNGLEPRTLGATDYPNDFPLKEVHAIGRHCSGGVILGFEQIRVTAGVNKPGTPKEQKITKPMGIPTPWNQLEAGLLFGLGLPLIIFREDGISGGIFDTGVTDVFLQPMPDGTQRGGRNGFEQVLGKWQAAVVNHYYRDLR</sequence>
<reference evidence="2" key="1">
    <citation type="journal article" date="2019" name="Int. J. Syst. Evol. Microbiol.">
        <title>The Global Catalogue of Microorganisms (GCM) 10K type strain sequencing project: providing services to taxonomists for standard genome sequencing and annotation.</title>
        <authorList>
            <consortium name="The Broad Institute Genomics Platform"/>
            <consortium name="The Broad Institute Genome Sequencing Center for Infectious Disease"/>
            <person name="Wu L."/>
            <person name="Ma J."/>
        </authorList>
    </citation>
    <scope>NUCLEOTIDE SEQUENCE [LARGE SCALE GENOMIC DNA]</scope>
    <source>
        <strain evidence="2">ZS-35-S2</strain>
    </source>
</reference>
<name>A0ABW1KKQ6_9ACTN</name>
<keyword evidence="2" id="KW-1185">Reference proteome</keyword>
<comment type="caution">
    <text evidence="1">The sequence shown here is derived from an EMBL/GenBank/DDBJ whole genome shotgun (WGS) entry which is preliminary data.</text>
</comment>
<organism evidence="1 2">
    <name type="scientific">Plantactinospora solaniradicis</name>
    <dbReference type="NCBI Taxonomy" id="1723736"/>
    <lineage>
        <taxon>Bacteria</taxon>
        <taxon>Bacillati</taxon>
        <taxon>Actinomycetota</taxon>
        <taxon>Actinomycetes</taxon>
        <taxon>Micromonosporales</taxon>
        <taxon>Micromonosporaceae</taxon>
        <taxon>Plantactinospora</taxon>
    </lineage>
</organism>
<accession>A0ABW1KKQ6</accession>
<proteinExistence type="predicted"/>
<dbReference type="RefSeq" id="WP_377428784.1">
    <property type="nucleotide sequence ID" value="NZ_JBHSPR010000037.1"/>
</dbReference>
<dbReference type="EMBL" id="JBHSPR010000037">
    <property type="protein sequence ID" value="MFC6021023.1"/>
    <property type="molecule type" value="Genomic_DNA"/>
</dbReference>
<dbReference type="Proteomes" id="UP001596203">
    <property type="component" value="Unassembled WGS sequence"/>
</dbReference>
<evidence type="ECO:0000313" key="2">
    <source>
        <dbReference type="Proteomes" id="UP001596203"/>
    </source>
</evidence>
<protein>
    <submittedName>
        <fullName evidence="1">Uncharacterized protein</fullName>
    </submittedName>
</protein>
<gene>
    <name evidence="1" type="ORF">ACFP2T_33230</name>
</gene>
<evidence type="ECO:0000313" key="1">
    <source>
        <dbReference type="EMBL" id="MFC6021023.1"/>
    </source>
</evidence>